<accession>X0WQ24</accession>
<gene>
    <name evidence="1" type="ORF">S01H1_59611</name>
</gene>
<reference evidence="1" key="1">
    <citation type="journal article" date="2014" name="Front. Microbiol.">
        <title>High frequency of phylogenetically diverse reductive dehalogenase-homologous genes in deep subseafloor sedimentary metagenomes.</title>
        <authorList>
            <person name="Kawai M."/>
            <person name="Futagami T."/>
            <person name="Toyoda A."/>
            <person name="Takaki Y."/>
            <person name="Nishi S."/>
            <person name="Hori S."/>
            <person name="Arai W."/>
            <person name="Tsubouchi T."/>
            <person name="Morono Y."/>
            <person name="Uchiyama I."/>
            <person name="Ito T."/>
            <person name="Fujiyama A."/>
            <person name="Inagaki F."/>
            <person name="Takami H."/>
        </authorList>
    </citation>
    <scope>NUCLEOTIDE SEQUENCE</scope>
    <source>
        <strain evidence="1">Expedition CK06-06</strain>
    </source>
</reference>
<feature type="non-terminal residue" evidence="1">
    <location>
        <position position="106"/>
    </location>
</feature>
<dbReference type="Gene3D" id="3.40.50.620">
    <property type="entry name" value="HUPs"/>
    <property type="match status" value="1"/>
</dbReference>
<proteinExistence type="predicted"/>
<protein>
    <recommendedName>
        <fullName evidence="2">Thil AANH domain-containing protein</fullName>
    </recommendedName>
</protein>
<dbReference type="AlphaFoldDB" id="X0WQ24"/>
<sequence>MPGKKRKALVLLSGGLDSRLVCKLLEDQLGKKGIEAVFFALPFGGGCCSDRFCVIRFCQAQGYRLHIVDCTKGMWFRKYMSMIKSPQFQRGTAMNPCIDCHLFMLK</sequence>
<evidence type="ECO:0008006" key="2">
    <source>
        <dbReference type="Google" id="ProtNLM"/>
    </source>
</evidence>
<dbReference type="Pfam" id="PF03054">
    <property type="entry name" value="tRNA_Me_trans"/>
    <property type="match status" value="1"/>
</dbReference>
<name>X0WQ24_9ZZZZ</name>
<dbReference type="SUPFAM" id="SSF52402">
    <property type="entry name" value="Adenine nucleotide alpha hydrolases-like"/>
    <property type="match status" value="1"/>
</dbReference>
<evidence type="ECO:0000313" key="1">
    <source>
        <dbReference type="EMBL" id="GAG14786.1"/>
    </source>
</evidence>
<dbReference type="InterPro" id="IPR014729">
    <property type="entry name" value="Rossmann-like_a/b/a_fold"/>
</dbReference>
<dbReference type="EMBL" id="BARS01038996">
    <property type="protein sequence ID" value="GAG14786.1"/>
    <property type="molecule type" value="Genomic_DNA"/>
</dbReference>
<organism evidence="1">
    <name type="scientific">marine sediment metagenome</name>
    <dbReference type="NCBI Taxonomy" id="412755"/>
    <lineage>
        <taxon>unclassified sequences</taxon>
        <taxon>metagenomes</taxon>
        <taxon>ecological metagenomes</taxon>
    </lineage>
</organism>
<comment type="caution">
    <text evidence="1">The sequence shown here is derived from an EMBL/GenBank/DDBJ whole genome shotgun (WGS) entry which is preliminary data.</text>
</comment>